<proteinExistence type="predicted"/>
<evidence type="ECO:0000256" key="4">
    <source>
        <dbReference type="ARBA" id="ARBA00023136"/>
    </source>
</evidence>
<gene>
    <name evidence="7" type="ORF">FM110_10710</name>
</gene>
<feature type="transmembrane region" description="Helical" evidence="5">
    <location>
        <begin position="114"/>
        <end position="136"/>
    </location>
</feature>
<keyword evidence="4 5" id="KW-0472">Membrane</keyword>
<dbReference type="Proteomes" id="UP000195981">
    <property type="component" value="Unassembled WGS sequence"/>
</dbReference>
<evidence type="ECO:0000259" key="6">
    <source>
        <dbReference type="Pfam" id="PF01061"/>
    </source>
</evidence>
<comment type="subcellular location">
    <subcellularLocation>
        <location evidence="1">Membrane</location>
        <topology evidence="1">Multi-pass membrane protein</topology>
    </subcellularLocation>
</comment>
<protein>
    <submittedName>
        <fullName evidence="7">Integral membrane protein</fullName>
    </submittedName>
</protein>
<dbReference type="PANTHER" id="PTHR43027">
    <property type="entry name" value="DOXORUBICIN RESISTANCE ABC TRANSPORTER PERMEASE PROTEIN DRRC-RELATED"/>
    <property type="match status" value="1"/>
</dbReference>
<feature type="transmembrane region" description="Helical" evidence="5">
    <location>
        <begin position="32"/>
        <end position="53"/>
    </location>
</feature>
<dbReference type="EMBL" id="FWFG01000093">
    <property type="protein sequence ID" value="SLM93957.1"/>
    <property type="molecule type" value="Genomic_DNA"/>
</dbReference>
<dbReference type="RefSeq" id="WP_234992290.1">
    <property type="nucleotide sequence ID" value="NZ_FWFG01000093.1"/>
</dbReference>
<dbReference type="InterPro" id="IPR013525">
    <property type="entry name" value="ABC2_TM"/>
</dbReference>
<evidence type="ECO:0000256" key="3">
    <source>
        <dbReference type="ARBA" id="ARBA00022989"/>
    </source>
</evidence>
<evidence type="ECO:0000256" key="1">
    <source>
        <dbReference type="ARBA" id="ARBA00004141"/>
    </source>
</evidence>
<evidence type="ECO:0000256" key="2">
    <source>
        <dbReference type="ARBA" id="ARBA00022692"/>
    </source>
</evidence>
<dbReference type="AlphaFoldDB" id="A0A1X6X4S0"/>
<dbReference type="InterPro" id="IPR052902">
    <property type="entry name" value="ABC-2_transporter"/>
</dbReference>
<dbReference type="GO" id="GO:0016020">
    <property type="term" value="C:membrane"/>
    <property type="evidence" value="ECO:0007669"/>
    <property type="project" value="UniProtKB-SubCell"/>
</dbReference>
<feature type="transmembrane region" description="Helical" evidence="5">
    <location>
        <begin position="60"/>
        <end position="79"/>
    </location>
</feature>
<keyword evidence="8" id="KW-1185">Reference proteome</keyword>
<evidence type="ECO:0000313" key="8">
    <source>
        <dbReference type="Proteomes" id="UP000195981"/>
    </source>
</evidence>
<dbReference type="PANTHER" id="PTHR43027:SF2">
    <property type="entry name" value="TRANSPORT PERMEASE PROTEIN"/>
    <property type="match status" value="1"/>
</dbReference>
<keyword evidence="2 5" id="KW-0812">Transmembrane</keyword>
<name>A0A1X6X4S0_9MICO</name>
<dbReference type="Pfam" id="PF01061">
    <property type="entry name" value="ABC2_membrane"/>
    <property type="match status" value="1"/>
</dbReference>
<accession>A0A1X6X4S0</accession>
<organism evidence="7 8">
    <name type="scientific">Brachybacterium nesterenkovii</name>
    <dbReference type="NCBI Taxonomy" id="47847"/>
    <lineage>
        <taxon>Bacteria</taxon>
        <taxon>Bacillati</taxon>
        <taxon>Actinomycetota</taxon>
        <taxon>Actinomycetes</taxon>
        <taxon>Micrococcales</taxon>
        <taxon>Dermabacteraceae</taxon>
        <taxon>Brachybacterium</taxon>
    </lineage>
</organism>
<feature type="domain" description="ABC-2 type transporter transmembrane" evidence="6">
    <location>
        <begin position="6"/>
        <end position="96"/>
    </location>
</feature>
<dbReference type="GO" id="GO:0140359">
    <property type="term" value="F:ABC-type transporter activity"/>
    <property type="evidence" value="ECO:0007669"/>
    <property type="project" value="InterPro"/>
</dbReference>
<keyword evidence="3 5" id="KW-1133">Transmembrane helix</keyword>
<reference evidence="7 8" key="1">
    <citation type="submission" date="2017-02" db="EMBL/GenBank/DDBJ databases">
        <authorList>
            <person name="Peterson S.W."/>
        </authorList>
    </citation>
    <scope>NUCLEOTIDE SEQUENCE [LARGE SCALE GENOMIC DNA]</scope>
    <source>
        <strain evidence="7 8">CIP104813</strain>
    </source>
</reference>
<evidence type="ECO:0000256" key="5">
    <source>
        <dbReference type="SAM" id="Phobius"/>
    </source>
</evidence>
<evidence type="ECO:0000313" key="7">
    <source>
        <dbReference type="EMBL" id="SLM93957.1"/>
    </source>
</evidence>
<sequence length="139" mass="13669">MVIAAVCVIAALVICIVPQLLGGGGVASPGLVVLAAGLALVAFLALGCLLAAVVTGPQAAVGVGNAVSVLMWLAAGMWFPRAAFPDWLRAITDATPGGAAARLMNEAAVGGTVAPGPVLVCLGWVVGAALLAVALFRWE</sequence>